<keyword evidence="2" id="KW-1185">Reference proteome</keyword>
<keyword evidence="1" id="KW-0614">Plasmid</keyword>
<dbReference type="HOGENOM" id="CLU_2839458_0_0_2"/>
<dbReference type="AlphaFoldDB" id="D3T0Y8"/>
<evidence type="ECO:0000313" key="1">
    <source>
        <dbReference type="EMBL" id="ADD07247.1"/>
    </source>
</evidence>
<protein>
    <submittedName>
        <fullName evidence="1">Uncharacterized protein</fullName>
    </submittedName>
</protein>
<proteinExistence type="predicted"/>
<gene>
    <name evidence="1" type="ordered locus">Nmag_3705</name>
</gene>
<reference evidence="2" key="1">
    <citation type="submission" date="2010-02" db="EMBL/GenBank/DDBJ databases">
        <title>Complete sequence of plasmid 1 of Natrialba magadii ATCC 43099.</title>
        <authorList>
            <consortium name="US DOE Joint Genome Institute"/>
            <person name="Lucas S."/>
            <person name="Copeland A."/>
            <person name="Lapidus A."/>
            <person name="Cheng J.-F."/>
            <person name="Bruce D."/>
            <person name="Goodwin L."/>
            <person name="Pitluck S."/>
            <person name="Davenport K."/>
            <person name="Saunders E."/>
            <person name="Detter J.C."/>
            <person name="Han C."/>
            <person name="Tapia R."/>
            <person name="Land M."/>
            <person name="Hauser L."/>
            <person name="Kyrpides N."/>
            <person name="Mikhailova N."/>
            <person name="De Castro R.E."/>
            <person name="Maupin-Furlow J.A."/>
            <person name="Woyke T."/>
        </authorList>
    </citation>
    <scope>NUCLEOTIDE SEQUENCE [LARGE SCALE GENOMIC DNA]</scope>
    <source>
        <strain evidence="2">ATCC 43099 / DSM 3394 / CCM 3739 / CIP 104546 / IAM 13178 / JCM 8861 / NBRC 102185 / NCIMB 2190 / MS3</strain>
        <plasmid evidence="2">pNMAG01</plasmid>
    </source>
</reference>
<organism evidence="1 2">
    <name type="scientific">Natrialba magadii (strain ATCC 43099 / DSM 3394 / CCM 3739 / CIP 104546 / IAM 13178 / JCM 8861 / NBRC 102185 / NCIMB 2190 / MS3)</name>
    <name type="common">Natronobacterium magadii</name>
    <dbReference type="NCBI Taxonomy" id="547559"/>
    <lineage>
        <taxon>Archaea</taxon>
        <taxon>Methanobacteriati</taxon>
        <taxon>Methanobacteriota</taxon>
        <taxon>Stenosarchaea group</taxon>
        <taxon>Halobacteria</taxon>
        <taxon>Halobacteriales</taxon>
        <taxon>Natrialbaceae</taxon>
        <taxon>Natrialba</taxon>
    </lineage>
</organism>
<reference evidence="1 2" key="2">
    <citation type="journal article" date="2012" name="BMC Genomics">
        <title>A comparative genomics perspective on the genetic content of the alkaliphilic haloarchaeon Natrialba magadii ATCC 43099T.</title>
        <authorList>
            <person name="Siddaramappa S."/>
            <person name="Challacombe J.F."/>
            <person name="Decastro R.E."/>
            <person name="Pfeiffer F."/>
            <person name="Sastre D.E."/>
            <person name="Gimenez M.I."/>
            <person name="Paggi R.A."/>
            <person name="Detter J.C."/>
            <person name="Davenport K.W."/>
            <person name="Goodwin L.A."/>
            <person name="Kyrpides N."/>
            <person name="Tapia R."/>
            <person name="Pitluck S."/>
            <person name="Lucas S."/>
            <person name="Woyke T."/>
            <person name="Maupin-Furlow J.A."/>
        </authorList>
    </citation>
    <scope>NUCLEOTIDE SEQUENCE [LARGE SCALE GENOMIC DNA]</scope>
    <source>
        <strain evidence="2">ATCC 43099 / DSM 3394 / CCM 3739 / CIP 104546 / IAM 13178 / JCM 8861 / NBRC 102185 / NCIMB 2190 / MS3</strain>
    </source>
</reference>
<dbReference type="EMBL" id="CP001933">
    <property type="protein sequence ID" value="ADD07247.1"/>
    <property type="molecule type" value="Genomic_DNA"/>
</dbReference>
<dbReference type="Proteomes" id="UP000001879">
    <property type="component" value="Plasmid pNMAG01"/>
</dbReference>
<evidence type="ECO:0000313" key="2">
    <source>
        <dbReference type="Proteomes" id="UP000001879"/>
    </source>
</evidence>
<accession>D3T0Y8</accession>
<dbReference type="KEGG" id="nmg:Nmag_3705"/>
<name>D3T0Y8_NATMM</name>
<sequence length="65" mass="7249">MEPTPILLFALAALSSLFLVSYRSNGLILQWWPLLTETDSSPGTECVPCPLYASTHDQTFNSRTF</sequence>
<geneLocation type="plasmid" evidence="1 2">
    <name>pNMAG01</name>
</geneLocation>